<dbReference type="InterPro" id="IPR029063">
    <property type="entry name" value="SAM-dependent_MTases_sf"/>
</dbReference>
<reference evidence="1 2" key="1">
    <citation type="submission" date="2006-10" db="EMBL/GenBank/DDBJ databases">
        <title>Complete sequence of Syntrophobacter fumaroxidans MPOB.</title>
        <authorList>
            <consortium name="US DOE Joint Genome Institute"/>
            <person name="Copeland A."/>
            <person name="Lucas S."/>
            <person name="Lapidus A."/>
            <person name="Barry K."/>
            <person name="Detter J.C."/>
            <person name="Glavina del Rio T."/>
            <person name="Hammon N."/>
            <person name="Israni S."/>
            <person name="Pitluck S."/>
            <person name="Goltsman E.G."/>
            <person name="Martinez M."/>
            <person name="Schmutz J."/>
            <person name="Larimer F."/>
            <person name="Land M."/>
            <person name="Hauser L."/>
            <person name="Kyrpides N."/>
            <person name="Kim E."/>
            <person name="Boone D.R."/>
            <person name="Brockman F."/>
            <person name="Culley D."/>
            <person name="Ferry J."/>
            <person name="Gunsalus R."/>
            <person name="McInerney M.J."/>
            <person name="Morrison M."/>
            <person name="Plugge C."/>
            <person name="Rohlin L."/>
            <person name="Scholten J."/>
            <person name="Sieber J."/>
            <person name="Stams A.J.M."/>
            <person name="Worm P."/>
            <person name="Henstra A.M."/>
            <person name="Richardson P."/>
        </authorList>
    </citation>
    <scope>NUCLEOTIDE SEQUENCE [LARGE SCALE GENOMIC DNA]</scope>
    <source>
        <strain evidence="2">DSM 10017 / MPOB</strain>
    </source>
</reference>
<protein>
    <recommendedName>
        <fullName evidence="3">Methyltransferase type 11</fullName>
    </recommendedName>
</protein>
<dbReference type="Gene3D" id="3.40.50.150">
    <property type="entry name" value="Vaccinia Virus protein VP39"/>
    <property type="match status" value="1"/>
</dbReference>
<dbReference type="InParanoid" id="A0LNL6"/>
<dbReference type="Proteomes" id="UP000001784">
    <property type="component" value="Chromosome"/>
</dbReference>
<sequence>MASFKYLGIRHKCPFCGGHFSTLLPCGLSVPVLKAKQVIGGGYRLNSICPRCHSWDRERFVYLFLKTYKEYIYNKPINVLHVAPELNLSRKLRSLPYIRYTTADLYSSSVDMQMDITDIKQKNESYDLIICNHVLEHVPNDRKAMSELYRILKKNGLAILQVPISYSMERTIEDSSIESPLERLIAFGQDDHVRIYGLDYILRLRQVGFHVEVNRCSHLFSLEDIKKYGLIMDESIFCCSK</sequence>
<proteinExistence type="predicted"/>
<dbReference type="AlphaFoldDB" id="A0LNL6"/>
<dbReference type="SUPFAM" id="SSF53335">
    <property type="entry name" value="S-adenosyl-L-methionine-dependent methyltransferases"/>
    <property type="match status" value="1"/>
</dbReference>
<dbReference type="KEGG" id="sfu:Sfum_3345"/>
<gene>
    <name evidence="1" type="ordered locus">Sfum_3345</name>
</gene>
<dbReference type="CDD" id="cd02440">
    <property type="entry name" value="AdoMet_MTases"/>
    <property type="match status" value="1"/>
</dbReference>
<dbReference type="HOGENOM" id="CLU_071512_0_0_7"/>
<dbReference type="Pfam" id="PF13489">
    <property type="entry name" value="Methyltransf_23"/>
    <property type="match status" value="1"/>
</dbReference>
<evidence type="ECO:0000313" key="2">
    <source>
        <dbReference type="Proteomes" id="UP000001784"/>
    </source>
</evidence>
<dbReference type="PANTHER" id="PTHR43861">
    <property type="entry name" value="TRANS-ACONITATE 2-METHYLTRANSFERASE-RELATED"/>
    <property type="match status" value="1"/>
</dbReference>
<dbReference type="EMBL" id="CP000478">
    <property type="protein sequence ID" value="ABK19018.1"/>
    <property type="molecule type" value="Genomic_DNA"/>
</dbReference>
<dbReference type="eggNOG" id="COG2227">
    <property type="taxonomic scope" value="Bacteria"/>
</dbReference>
<accession>A0LNL6</accession>
<dbReference type="STRING" id="335543.Sfum_3345"/>
<evidence type="ECO:0008006" key="3">
    <source>
        <dbReference type="Google" id="ProtNLM"/>
    </source>
</evidence>
<name>A0LNL6_SYNFM</name>
<keyword evidence="2" id="KW-1185">Reference proteome</keyword>
<organism evidence="1 2">
    <name type="scientific">Syntrophobacter fumaroxidans (strain DSM 10017 / MPOB)</name>
    <dbReference type="NCBI Taxonomy" id="335543"/>
    <lineage>
        <taxon>Bacteria</taxon>
        <taxon>Pseudomonadati</taxon>
        <taxon>Thermodesulfobacteriota</taxon>
        <taxon>Syntrophobacteria</taxon>
        <taxon>Syntrophobacterales</taxon>
        <taxon>Syntrophobacteraceae</taxon>
        <taxon>Syntrophobacter</taxon>
    </lineage>
</organism>
<evidence type="ECO:0000313" key="1">
    <source>
        <dbReference type="EMBL" id="ABK19018.1"/>
    </source>
</evidence>